<evidence type="ECO:0000313" key="2">
    <source>
        <dbReference type="Proteomes" id="UP000762676"/>
    </source>
</evidence>
<proteinExistence type="predicted"/>
<protein>
    <submittedName>
        <fullName evidence="1">Uncharacterized protein</fullName>
    </submittedName>
</protein>
<reference evidence="1 2" key="1">
    <citation type="journal article" date="2021" name="Elife">
        <title>Chloroplast acquisition without the gene transfer in kleptoplastic sea slugs, Plakobranchus ocellatus.</title>
        <authorList>
            <person name="Maeda T."/>
            <person name="Takahashi S."/>
            <person name="Yoshida T."/>
            <person name="Shimamura S."/>
            <person name="Takaki Y."/>
            <person name="Nagai Y."/>
            <person name="Toyoda A."/>
            <person name="Suzuki Y."/>
            <person name="Arimoto A."/>
            <person name="Ishii H."/>
            <person name="Satoh N."/>
            <person name="Nishiyama T."/>
            <person name="Hasebe M."/>
            <person name="Maruyama T."/>
            <person name="Minagawa J."/>
            <person name="Obokata J."/>
            <person name="Shigenobu S."/>
        </authorList>
    </citation>
    <scope>NUCLEOTIDE SEQUENCE [LARGE SCALE GENOMIC DNA]</scope>
</reference>
<gene>
    <name evidence="1" type="ORF">ElyMa_004692200</name>
</gene>
<keyword evidence="2" id="KW-1185">Reference proteome</keyword>
<dbReference type="EMBL" id="BMAT01009406">
    <property type="protein sequence ID" value="GFS05843.1"/>
    <property type="molecule type" value="Genomic_DNA"/>
</dbReference>
<organism evidence="1 2">
    <name type="scientific">Elysia marginata</name>
    <dbReference type="NCBI Taxonomy" id="1093978"/>
    <lineage>
        <taxon>Eukaryota</taxon>
        <taxon>Metazoa</taxon>
        <taxon>Spiralia</taxon>
        <taxon>Lophotrochozoa</taxon>
        <taxon>Mollusca</taxon>
        <taxon>Gastropoda</taxon>
        <taxon>Heterobranchia</taxon>
        <taxon>Euthyneura</taxon>
        <taxon>Panpulmonata</taxon>
        <taxon>Sacoglossa</taxon>
        <taxon>Placobranchoidea</taxon>
        <taxon>Plakobranchidae</taxon>
        <taxon>Elysia</taxon>
    </lineage>
</organism>
<evidence type="ECO:0000313" key="1">
    <source>
        <dbReference type="EMBL" id="GFS05843.1"/>
    </source>
</evidence>
<dbReference type="Proteomes" id="UP000762676">
    <property type="component" value="Unassembled WGS sequence"/>
</dbReference>
<comment type="caution">
    <text evidence="1">The sequence shown here is derived from an EMBL/GenBank/DDBJ whole genome shotgun (WGS) entry which is preliminary data.</text>
</comment>
<name>A0AAV4I8G6_9GAST</name>
<accession>A0AAV4I8G6</accession>
<sequence length="164" mass="18367">MYGVITPIDSVGFAADDGLTGPSAILDFLCYGLCPPEQTRSALNQIMGEEKVEIGEGLAYPVNLTEDWVSNKLHSSFNISVLKRQPYIKLQPTSERIMSGMKKLRKKPPPPPAEARAALTTLKKFKSEQGTDDLHNGIWSMKFKFKELIVKKSQTTVLDYFKRC</sequence>
<dbReference type="AlphaFoldDB" id="A0AAV4I8G6"/>